<name>A0A9W8YJM9_9PEZI</name>
<protein>
    <submittedName>
        <fullName evidence="2">Histone-lysine N-methyltransferase set-6</fullName>
    </submittedName>
</protein>
<accession>A0A9W8YJM9</accession>
<dbReference type="EMBL" id="JAPEVB010000006">
    <property type="protein sequence ID" value="KAJ4386121.1"/>
    <property type="molecule type" value="Genomic_DNA"/>
</dbReference>
<evidence type="ECO:0000313" key="2">
    <source>
        <dbReference type="EMBL" id="KAJ4386121.1"/>
    </source>
</evidence>
<dbReference type="InterPro" id="IPR050869">
    <property type="entry name" value="H3K4_H4K5_MeTrfase"/>
</dbReference>
<proteinExistence type="predicted"/>
<dbReference type="OrthoDB" id="1028014at2759"/>
<dbReference type="PANTHER" id="PTHR12197">
    <property type="entry name" value="HISTONE-LYSINE N-METHYLTRANSFERASE SMYD"/>
    <property type="match status" value="1"/>
</dbReference>
<dbReference type="AlphaFoldDB" id="A0A9W8YJM9"/>
<dbReference type="InterPro" id="IPR046341">
    <property type="entry name" value="SET_dom_sf"/>
</dbReference>
<dbReference type="Proteomes" id="UP001140453">
    <property type="component" value="Unassembled WGS sequence"/>
</dbReference>
<dbReference type="InterPro" id="IPR001214">
    <property type="entry name" value="SET_dom"/>
</dbReference>
<dbReference type="PANTHER" id="PTHR12197:SF294">
    <property type="entry name" value="POTENTIAL PROTEIN LYSINE METHYLTRANSFERASE SET6"/>
    <property type="match status" value="1"/>
</dbReference>
<dbReference type="Pfam" id="PF00856">
    <property type="entry name" value="SET"/>
    <property type="match status" value="1"/>
</dbReference>
<dbReference type="PROSITE" id="PS50280">
    <property type="entry name" value="SET"/>
    <property type="match status" value="1"/>
</dbReference>
<evidence type="ECO:0000313" key="3">
    <source>
        <dbReference type="Proteomes" id="UP001140453"/>
    </source>
</evidence>
<feature type="domain" description="SET" evidence="1">
    <location>
        <begin position="12"/>
        <end position="313"/>
    </location>
</feature>
<sequence length="348" mass="38985">MLDSADGEHSSRLFTVKETPGAGRGAFAAQTIPAGTIIHTATDLTVHVLLREYRGEVCWECFTYDRGKKLPVRDTLHGFTFCSDSCAATSAQRYDEVSLQAWAVLEATLRSKTKTEEIQVDDLTKPDAAVVEAAWAIAEKTASSIVEARRNGTGATKAVRRVIQQALSNVPTLILDTLHFQLHAIIVRYQYPEQWTSMLLLESDACPYTSAQELAGHISAFHYLAASLPVELLPFVTTDTLRTVKMREVHNSFGIRSLEDEGSEFFGYGVWPSASYFNHGCEPNVLKQRVGRTWVFKAEREIREGEELNISYLGAPGEEKTLTTRERRNRLEKTWGFVCICERCKRDA</sequence>
<dbReference type="GO" id="GO:0005634">
    <property type="term" value="C:nucleus"/>
    <property type="evidence" value="ECO:0007669"/>
    <property type="project" value="TreeGrafter"/>
</dbReference>
<organism evidence="2 3">
    <name type="scientific">Gnomoniopsis smithogilvyi</name>
    <dbReference type="NCBI Taxonomy" id="1191159"/>
    <lineage>
        <taxon>Eukaryota</taxon>
        <taxon>Fungi</taxon>
        <taxon>Dikarya</taxon>
        <taxon>Ascomycota</taxon>
        <taxon>Pezizomycotina</taxon>
        <taxon>Sordariomycetes</taxon>
        <taxon>Sordariomycetidae</taxon>
        <taxon>Diaporthales</taxon>
        <taxon>Gnomoniaceae</taxon>
        <taxon>Gnomoniopsis</taxon>
    </lineage>
</organism>
<gene>
    <name evidence="2" type="primary">SET6</name>
    <name evidence="2" type="ORF">N0V93_009013</name>
</gene>
<dbReference type="CDD" id="cd20071">
    <property type="entry name" value="SET_SMYD"/>
    <property type="match status" value="1"/>
</dbReference>
<dbReference type="SUPFAM" id="SSF82199">
    <property type="entry name" value="SET domain"/>
    <property type="match status" value="1"/>
</dbReference>
<keyword evidence="3" id="KW-1185">Reference proteome</keyword>
<dbReference type="Gene3D" id="2.170.270.10">
    <property type="entry name" value="SET domain"/>
    <property type="match status" value="1"/>
</dbReference>
<reference evidence="2" key="1">
    <citation type="submission" date="2022-10" db="EMBL/GenBank/DDBJ databases">
        <title>Tapping the CABI collections for fungal endophytes: first genome assemblies for Collariella, Neodidymelliopsis, Ascochyta clinopodiicola, Didymella pomorum, Didymosphaeria variabile, Neocosmospora piperis and Neocucurbitaria cava.</title>
        <authorList>
            <person name="Hill R."/>
        </authorList>
    </citation>
    <scope>NUCLEOTIDE SEQUENCE</scope>
    <source>
        <strain evidence="2">IMI 355082</strain>
    </source>
</reference>
<evidence type="ECO:0000259" key="1">
    <source>
        <dbReference type="PROSITE" id="PS50280"/>
    </source>
</evidence>
<comment type="caution">
    <text evidence="2">The sequence shown here is derived from an EMBL/GenBank/DDBJ whole genome shotgun (WGS) entry which is preliminary data.</text>
</comment>